<keyword evidence="1" id="KW-0677">Repeat</keyword>
<keyword evidence="2" id="KW-1071">Ligand-gated ion channel</keyword>
<evidence type="ECO:0000259" key="3">
    <source>
        <dbReference type="PROSITE" id="PS50919"/>
    </source>
</evidence>
<comment type="similarity">
    <text evidence="2">Belongs to the InsP3 receptor family.</text>
</comment>
<dbReference type="InterPro" id="IPR000699">
    <property type="entry name" value="RIH_dom"/>
</dbReference>
<evidence type="ECO:0000313" key="5">
    <source>
        <dbReference type="Proteomes" id="UP001209878"/>
    </source>
</evidence>
<dbReference type="InterPro" id="IPR000493">
    <property type="entry name" value="InsP3_rcpt"/>
</dbReference>
<dbReference type="Pfam" id="PF08709">
    <property type="entry name" value="Ins145_P3_rec"/>
    <property type="match status" value="1"/>
</dbReference>
<sequence length="1041" mass="119511">MEGEALCVGDQVCLYSEDVLGYIVSFQSSCIHNELAVVSRQEREKPQVPNCQAIAFEICVANRYKLTKAYQKLKAKSDADPDDLILKTQCLQAEIGADAENEDNVCEQRRQLGKKVVYGQVIQLKHMFTGKFIHVSTSQTSRTEPSNIQVALEKKNAKHAQFCIMPRYKVKSEGDQVQVGDQVILESIKSPGQYLHVSKVLFDERSVYSLSHELNLSMGQSGFTIYRRYKPEPQATEMLKAGVPLRLFHKEIEAYLCAEGLFHDEVTEDVHLRLRPMDHNSNRHMFPSTSGIVYWELELESSAISGSVLRWGQQCRFRHMTTRHYLCVDANQNVRLTKDHHDANAVFRLHPVVKQSDEIEFETYCRIEHVVTNTWLQALPDEYKRKQVSKDGDGDMSMAALQWTQAPLRQIGVSTEMRYDDAFTIQRVTEKHVETFNYVAGMVPFLQKLIADKKGGMILKAKQTNEIVQALQELHSFLIVYDVPNKERQKLLRNLRVVELLVKLLQIPYRGCADQRHIVTLLVKCYEVLYTYLMGNSRKNELYIAKYIDFFNTQISYQGDIGLNAAKMVMQLVKDNRKIVDRITHKHIDDFVDLLRQNKNYCYLDLLSVLCVCDGVSISDNQTYITQAWLMEGHKNCVYHTELGEKIRRTPGVVFVSTDNRHHWVSLHEFVRDVRKGGESETDIEWMFSRDHDTDEEYLFLTHQLDLFGNLCAGRNSFAIQVITEDLCYLTIEEAFLCLKDELLPDELRSVYCALITGMAVDVGDATSIVDAINLTFIYDKINEADCFTARPTIKTDSQRGVQLLDYIAQLREWLSQFLAANMDMTASDIGHNMLLEQVLHLIYCLVKFGHYGNMNDMKQLLDPLLSLLNGRNDKPYPYEAGVPELQSVQDHYRTMLRFKQSPETNAIVDAKCQAMVVLDLFCNFQFNTRLEGFMQLFRVTYAKAHHSTEFVPELGTLLNASYDINKQTSTNKVALKRLAQLFQESDYFGSFPLTDILLDLSDYDYDAMVVKPLALLNRQYSAHESLFKYAVQAQVSPCIG</sequence>
<reference evidence="4" key="1">
    <citation type="journal article" date="2023" name="Mol. Biol. Evol.">
        <title>Third-Generation Sequencing Reveals the Adaptive Role of the Epigenome in Three Deep-Sea Polychaetes.</title>
        <authorList>
            <person name="Perez M."/>
            <person name="Aroh O."/>
            <person name="Sun Y."/>
            <person name="Lan Y."/>
            <person name="Juniper S.K."/>
            <person name="Young C.R."/>
            <person name="Angers B."/>
            <person name="Qian P.Y."/>
        </authorList>
    </citation>
    <scope>NUCLEOTIDE SEQUENCE</scope>
    <source>
        <strain evidence="4">R07B-5</strain>
    </source>
</reference>
<dbReference type="Pfam" id="PF01365">
    <property type="entry name" value="RYDR_ITPR"/>
    <property type="match status" value="1"/>
</dbReference>
<dbReference type="GO" id="GO:0005789">
    <property type="term" value="C:endoplasmic reticulum membrane"/>
    <property type="evidence" value="ECO:0007669"/>
    <property type="project" value="UniProtKB-SubCell"/>
</dbReference>
<dbReference type="PROSITE" id="PS50919">
    <property type="entry name" value="MIR"/>
    <property type="match status" value="1"/>
</dbReference>
<keyword evidence="2" id="KW-0106">Calcium</keyword>
<dbReference type="SMART" id="SM00472">
    <property type="entry name" value="MIR"/>
    <property type="match status" value="2"/>
</dbReference>
<dbReference type="EMBL" id="JAODUO010000187">
    <property type="protein sequence ID" value="KAK2186847.1"/>
    <property type="molecule type" value="Genomic_DNA"/>
</dbReference>
<keyword evidence="2" id="KW-0109">Calcium transport</keyword>
<name>A0AAD9P2D2_RIDPI</name>
<dbReference type="Gene3D" id="2.80.10.50">
    <property type="match status" value="2"/>
</dbReference>
<dbReference type="InterPro" id="IPR016093">
    <property type="entry name" value="MIR_motif"/>
</dbReference>
<comment type="function">
    <text evidence="2">Receptor for inositol 1,4,5-trisphosphate, a second messenger that mediates the release of intracellular calcium.</text>
</comment>
<keyword evidence="5" id="KW-1185">Reference proteome</keyword>
<dbReference type="SUPFAM" id="SSF82109">
    <property type="entry name" value="MIR domain"/>
    <property type="match status" value="2"/>
</dbReference>
<dbReference type="PRINTS" id="PR00779">
    <property type="entry name" value="INSP3RECEPTR"/>
</dbReference>
<dbReference type="InterPro" id="IPR015925">
    <property type="entry name" value="Ryanodine_IP3_receptor"/>
</dbReference>
<dbReference type="PANTHER" id="PTHR13715">
    <property type="entry name" value="RYANODINE RECEPTOR AND IP3 RECEPTOR"/>
    <property type="match status" value="1"/>
</dbReference>
<evidence type="ECO:0000313" key="4">
    <source>
        <dbReference type="EMBL" id="KAK2186847.1"/>
    </source>
</evidence>
<dbReference type="GO" id="GO:0070679">
    <property type="term" value="F:inositol 1,4,5 trisphosphate binding"/>
    <property type="evidence" value="ECO:0007669"/>
    <property type="project" value="UniProtKB-UniRule"/>
</dbReference>
<keyword evidence="2" id="KW-0813">Transport</keyword>
<comment type="subcellular location">
    <subcellularLocation>
        <location evidence="2">Endoplasmic reticulum membrane</location>
        <topology evidence="2">Multi-pass membrane protein</topology>
    </subcellularLocation>
</comment>
<organism evidence="4 5">
    <name type="scientific">Ridgeia piscesae</name>
    <name type="common">Tubeworm</name>
    <dbReference type="NCBI Taxonomy" id="27915"/>
    <lineage>
        <taxon>Eukaryota</taxon>
        <taxon>Metazoa</taxon>
        <taxon>Spiralia</taxon>
        <taxon>Lophotrochozoa</taxon>
        <taxon>Annelida</taxon>
        <taxon>Polychaeta</taxon>
        <taxon>Sedentaria</taxon>
        <taxon>Canalipalpata</taxon>
        <taxon>Sabellida</taxon>
        <taxon>Siboglinidae</taxon>
        <taxon>Ridgeia</taxon>
    </lineage>
</organism>
<feature type="domain" description="MIR" evidence="3">
    <location>
        <begin position="113"/>
        <end position="167"/>
    </location>
</feature>
<accession>A0AAD9P2D2</accession>
<keyword evidence="2" id="KW-0256">Endoplasmic reticulum</keyword>
<dbReference type="Gene3D" id="1.25.10.30">
    <property type="entry name" value="IP3 receptor type 1 binding core, RIH domain"/>
    <property type="match status" value="1"/>
</dbReference>
<keyword evidence="2" id="KW-0107">Calcium channel</keyword>
<dbReference type="SUPFAM" id="SSF100909">
    <property type="entry name" value="IP3 receptor type 1 binding core, domain 2"/>
    <property type="match status" value="1"/>
</dbReference>
<dbReference type="Pfam" id="PF02815">
    <property type="entry name" value="MIR"/>
    <property type="match status" value="1"/>
</dbReference>
<keyword evidence="2" id="KW-0472">Membrane</keyword>
<comment type="caution">
    <text evidence="4">The sequence shown here is derived from an EMBL/GenBank/DDBJ whole genome shotgun (WGS) entry which is preliminary data.</text>
</comment>
<comment type="subunit">
    <text evidence="2">Homotetramer.</text>
</comment>
<keyword evidence="2" id="KW-0675">Receptor</keyword>
<dbReference type="GO" id="GO:0051209">
    <property type="term" value="P:release of sequestered calcium ion into cytosol"/>
    <property type="evidence" value="ECO:0007669"/>
    <property type="project" value="UniProtKB-UniRule"/>
</dbReference>
<dbReference type="InterPro" id="IPR036300">
    <property type="entry name" value="MIR_dom_sf"/>
</dbReference>
<dbReference type="InterPro" id="IPR035910">
    <property type="entry name" value="RyR/IP3R_RIH_dom_sf"/>
</dbReference>
<proteinExistence type="inferred from homology"/>
<gene>
    <name evidence="4" type="ORF">NP493_187g03055</name>
</gene>
<keyword evidence="2" id="KW-0406">Ion transport</keyword>
<dbReference type="Proteomes" id="UP001209878">
    <property type="component" value="Unassembled WGS sequence"/>
</dbReference>
<comment type="domain">
    <text evidence="2">The receptor contains a calcium channel in its C-terminal extremity. Its large N-terminal cytoplasmic region has the ligand-binding site in the N-terminus and modulatory sites in the middle portion immediately upstream of the channel region.</text>
</comment>
<evidence type="ECO:0000256" key="2">
    <source>
        <dbReference type="RuleBase" id="RU368044"/>
    </source>
</evidence>
<dbReference type="GO" id="GO:0005220">
    <property type="term" value="F:inositol 1,4,5-trisphosphate-gated calcium channel activity"/>
    <property type="evidence" value="ECO:0007669"/>
    <property type="project" value="UniProtKB-UniRule"/>
</dbReference>
<protein>
    <recommendedName>
        <fullName evidence="2">Inositol 1,4,5-trisphosphate receptor</fullName>
    </recommendedName>
</protein>
<dbReference type="InterPro" id="IPR014821">
    <property type="entry name" value="Ins145_P3_rcpt"/>
</dbReference>
<dbReference type="PANTHER" id="PTHR13715:SF99">
    <property type="entry name" value="INOSITOL 1,4,5-TRISPHOSPHATE RECEPTOR-LIKE PROTEIN A"/>
    <property type="match status" value="1"/>
</dbReference>
<dbReference type="CDD" id="cd23280">
    <property type="entry name" value="beta-trefoil_MIR_itr-1-like"/>
    <property type="match status" value="1"/>
</dbReference>
<evidence type="ECO:0000256" key="1">
    <source>
        <dbReference type="ARBA" id="ARBA00022737"/>
    </source>
</evidence>
<keyword evidence="2" id="KW-0407">Ion channel</keyword>
<dbReference type="AlphaFoldDB" id="A0AAD9P2D2"/>